<feature type="transmembrane region" description="Helical" evidence="8">
    <location>
        <begin position="82"/>
        <end position="102"/>
    </location>
</feature>
<evidence type="ECO:0000256" key="3">
    <source>
        <dbReference type="ARBA" id="ARBA00022692"/>
    </source>
</evidence>
<dbReference type="FunFam" id="3.40.50.300:FF:000604">
    <property type="entry name" value="ABC transporter B family member 28"/>
    <property type="match status" value="1"/>
</dbReference>
<dbReference type="Gene3D" id="3.40.50.300">
    <property type="entry name" value="P-loop containing nucleotide triphosphate hydrolases"/>
    <property type="match status" value="1"/>
</dbReference>
<accession>A0A1F8DZY9</accession>
<evidence type="ECO:0000256" key="4">
    <source>
        <dbReference type="ARBA" id="ARBA00022741"/>
    </source>
</evidence>
<evidence type="ECO:0000256" key="2">
    <source>
        <dbReference type="ARBA" id="ARBA00022448"/>
    </source>
</evidence>
<dbReference type="InterPro" id="IPR003593">
    <property type="entry name" value="AAA+_ATPase"/>
</dbReference>
<proteinExistence type="predicted"/>
<feature type="domain" description="ABC transmembrane type-1" evidence="10">
    <location>
        <begin position="29"/>
        <end position="323"/>
    </location>
</feature>
<dbReference type="InterPro" id="IPR036640">
    <property type="entry name" value="ABC1_TM_sf"/>
</dbReference>
<feature type="transmembrane region" description="Helical" evidence="8">
    <location>
        <begin position="265"/>
        <end position="288"/>
    </location>
</feature>
<dbReference type="GO" id="GO:0005524">
    <property type="term" value="F:ATP binding"/>
    <property type="evidence" value="ECO:0007669"/>
    <property type="project" value="UniProtKB-KW"/>
</dbReference>
<dbReference type="Pfam" id="PF00664">
    <property type="entry name" value="ABC_membrane"/>
    <property type="match status" value="1"/>
</dbReference>
<evidence type="ECO:0000313" key="12">
    <source>
        <dbReference type="Proteomes" id="UP000177011"/>
    </source>
</evidence>
<evidence type="ECO:0000256" key="5">
    <source>
        <dbReference type="ARBA" id="ARBA00022840"/>
    </source>
</evidence>
<evidence type="ECO:0000259" key="10">
    <source>
        <dbReference type="PROSITE" id="PS50929"/>
    </source>
</evidence>
<feature type="domain" description="ABC transporter" evidence="9">
    <location>
        <begin position="357"/>
        <end position="591"/>
    </location>
</feature>
<name>A0A1F8DZY9_9BACT</name>
<protein>
    <recommendedName>
        <fullName evidence="13">ABC transporter ATP-binding protein</fullName>
    </recommendedName>
</protein>
<dbReference type="InterPro" id="IPR011527">
    <property type="entry name" value="ABC1_TM_dom"/>
</dbReference>
<dbReference type="GO" id="GO:0140359">
    <property type="term" value="F:ABC-type transporter activity"/>
    <property type="evidence" value="ECO:0007669"/>
    <property type="project" value="InterPro"/>
</dbReference>
<feature type="transmembrane region" description="Helical" evidence="8">
    <location>
        <begin position="21"/>
        <end position="45"/>
    </location>
</feature>
<keyword evidence="7 8" id="KW-0472">Membrane</keyword>
<keyword evidence="5" id="KW-0067">ATP-binding</keyword>
<dbReference type="SUPFAM" id="SSF90123">
    <property type="entry name" value="ABC transporter transmembrane region"/>
    <property type="match status" value="1"/>
</dbReference>
<dbReference type="SUPFAM" id="SSF52540">
    <property type="entry name" value="P-loop containing nucleoside triphosphate hydrolases"/>
    <property type="match status" value="1"/>
</dbReference>
<evidence type="ECO:0000259" key="9">
    <source>
        <dbReference type="PROSITE" id="PS50893"/>
    </source>
</evidence>
<evidence type="ECO:0000313" key="11">
    <source>
        <dbReference type="EMBL" id="OGM93679.1"/>
    </source>
</evidence>
<comment type="subcellular location">
    <subcellularLocation>
        <location evidence="1">Cell membrane</location>
        <topology evidence="1">Multi-pass membrane protein</topology>
    </subcellularLocation>
</comment>
<evidence type="ECO:0000256" key="8">
    <source>
        <dbReference type="SAM" id="Phobius"/>
    </source>
</evidence>
<evidence type="ECO:0000256" key="1">
    <source>
        <dbReference type="ARBA" id="ARBA00004651"/>
    </source>
</evidence>
<dbReference type="GO" id="GO:0016887">
    <property type="term" value="F:ATP hydrolysis activity"/>
    <property type="evidence" value="ECO:0007669"/>
    <property type="project" value="InterPro"/>
</dbReference>
<gene>
    <name evidence="11" type="ORF">A2935_01500</name>
</gene>
<dbReference type="Proteomes" id="UP000177011">
    <property type="component" value="Unassembled WGS sequence"/>
</dbReference>
<reference evidence="11 12" key="1">
    <citation type="journal article" date="2016" name="Nat. Commun.">
        <title>Thousands of microbial genomes shed light on interconnected biogeochemical processes in an aquifer system.</title>
        <authorList>
            <person name="Anantharaman K."/>
            <person name="Brown C.T."/>
            <person name="Hug L.A."/>
            <person name="Sharon I."/>
            <person name="Castelle C.J."/>
            <person name="Probst A.J."/>
            <person name="Thomas B.C."/>
            <person name="Singh A."/>
            <person name="Wilkins M.J."/>
            <person name="Karaoz U."/>
            <person name="Brodie E.L."/>
            <person name="Williams K.H."/>
            <person name="Hubbard S.S."/>
            <person name="Banfield J.F."/>
        </authorList>
    </citation>
    <scope>NUCLEOTIDE SEQUENCE [LARGE SCALE GENOMIC DNA]</scope>
</reference>
<dbReference type="InterPro" id="IPR017871">
    <property type="entry name" value="ABC_transporter-like_CS"/>
</dbReference>
<dbReference type="SMART" id="SM00382">
    <property type="entry name" value="AAA"/>
    <property type="match status" value="1"/>
</dbReference>
<dbReference type="PROSITE" id="PS50929">
    <property type="entry name" value="ABC_TM1F"/>
    <property type="match status" value="1"/>
</dbReference>
<dbReference type="EMBL" id="MGIS01000008">
    <property type="protein sequence ID" value="OGM93679.1"/>
    <property type="molecule type" value="Genomic_DNA"/>
</dbReference>
<dbReference type="InterPro" id="IPR039421">
    <property type="entry name" value="Type_1_exporter"/>
</dbReference>
<sequence length="596" mass="66117">MKSDFLYSCSVLSRTFRDYKWKIILLCVLGLLSSMLAGVGVGAIIPLLSFFMADDATQSAEGTISQAVIKYFEYLPFHLTPVLMMIIIVAMFFLRAVVLFLLNAIGVQIRTEYTGRTKAKVLSHLLNSSWAFFTKQKLGHISATLMQEIGTTGKLLDDIVNILLSVTNVIVFSLLAFAVSPMITSFALLFGGMVFILFHKLWAKGKEIGRGMMFLGKETTQFIVEHISGAKTVKSFAVEDFVRERGIGYFKETEALSFKNGLLTALYSVSTEPLSILFIAGVFLSSFFSSNFNLGVFAATLILVQRIFVYLGSAQLSIHVVNEKIANAIHLLEFEKLIADYREESGGKMPFSFRDKFSFEEVAFSYSSESPLFSGLTFDINKGEMIGIIGPSGSGKTTAADLFMRLLEPTAGRLTLDGKAAQEFDLKSWRENIGYVAQDPFLLNDTVGVNIKFYKKDLDDEAVASAAKKAHVYDFIQALPEKFNTVAGDRGVMLSGGQRQRITLARVLARTPQILILDEATSALDNESESLIRRVIKELKGKVTIIVIAHRLSTVADLDRILVLDGGRITEEGKPEALLKNPNSYFYRMHYLSSQQ</sequence>
<comment type="caution">
    <text evidence="11">The sequence shown here is derived from an EMBL/GenBank/DDBJ whole genome shotgun (WGS) entry which is preliminary data.</text>
</comment>
<evidence type="ECO:0000256" key="7">
    <source>
        <dbReference type="ARBA" id="ARBA00023136"/>
    </source>
</evidence>
<dbReference type="GO" id="GO:0005886">
    <property type="term" value="C:plasma membrane"/>
    <property type="evidence" value="ECO:0007669"/>
    <property type="project" value="UniProtKB-SubCell"/>
</dbReference>
<keyword evidence="3 8" id="KW-0812">Transmembrane</keyword>
<evidence type="ECO:0000256" key="6">
    <source>
        <dbReference type="ARBA" id="ARBA00022989"/>
    </source>
</evidence>
<dbReference type="GO" id="GO:0005737">
    <property type="term" value="C:cytoplasm"/>
    <property type="evidence" value="ECO:0007669"/>
    <property type="project" value="UniProtKB-ARBA"/>
</dbReference>
<evidence type="ECO:0008006" key="13">
    <source>
        <dbReference type="Google" id="ProtNLM"/>
    </source>
</evidence>
<feature type="transmembrane region" description="Helical" evidence="8">
    <location>
        <begin position="159"/>
        <end position="179"/>
    </location>
</feature>
<dbReference type="PANTHER" id="PTHR24221">
    <property type="entry name" value="ATP-BINDING CASSETTE SUB-FAMILY B"/>
    <property type="match status" value="1"/>
</dbReference>
<dbReference type="PROSITE" id="PS00211">
    <property type="entry name" value="ABC_TRANSPORTER_1"/>
    <property type="match status" value="1"/>
</dbReference>
<feature type="transmembrane region" description="Helical" evidence="8">
    <location>
        <begin position="185"/>
        <end position="203"/>
    </location>
</feature>
<dbReference type="Pfam" id="PF00005">
    <property type="entry name" value="ABC_tran"/>
    <property type="match status" value="1"/>
</dbReference>
<keyword evidence="6 8" id="KW-1133">Transmembrane helix</keyword>
<dbReference type="InterPro" id="IPR003439">
    <property type="entry name" value="ABC_transporter-like_ATP-bd"/>
</dbReference>
<keyword evidence="4" id="KW-0547">Nucleotide-binding</keyword>
<dbReference type="PANTHER" id="PTHR24221:SF654">
    <property type="entry name" value="ATP-BINDING CASSETTE SUB-FAMILY B MEMBER 6"/>
    <property type="match status" value="1"/>
</dbReference>
<dbReference type="Gene3D" id="1.20.1560.10">
    <property type="entry name" value="ABC transporter type 1, transmembrane domain"/>
    <property type="match status" value="1"/>
</dbReference>
<keyword evidence="2" id="KW-0813">Transport</keyword>
<organism evidence="11 12">
    <name type="scientific">Candidatus Wolfebacteria bacterium RIFCSPLOWO2_01_FULL_47_17b</name>
    <dbReference type="NCBI Taxonomy" id="1802558"/>
    <lineage>
        <taxon>Bacteria</taxon>
        <taxon>Candidatus Wolfeibacteriota</taxon>
    </lineage>
</organism>
<dbReference type="AlphaFoldDB" id="A0A1F8DZY9"/>
<dbReference type="PROSITE" id="PS50893">
    <property type="entry name" value="ABC_TRANSPORTER_2"/>
    <property type="match status" value="1"/>
</dbReference>
<dbReference type="InterPro" id="IPR027417">
    <property type="entry name" value="P-loop_NTPase"/>
</dbReference>